<dbReference type="Proteomes" id="UP000515312">
    <property type="component" value="Chromosome"/>
</dbReference>
<dbReference type="EMBL" id="CP060394">
    <property type="protein sequence ID" value="QNI34682.1"/>
    <property type="molecule type" value="Genomic_DNA"/>
</dbReference>
<evidence type="ECO:0000313" key="2">
    <source>
        <dbReference type="EMBL" id="QNI34682.1"/>
    </source>
</evidence>
<dbReference type="PANTHER" id="PTHR43372:SF4">
    <property type="entry name" value="FATTY-ACID AMIDE HYDROLASE 2"/>
    <property type="match status" value="1"/>
</dbReference>
<evidence type="ECO:0000313" key="3">
    <source>
        <dbReference type="Proteomes" id="UP000515312"/>
    </source>
</evidence>
<proteinExistence type="predicted"/>
<accession>A0A7G8BQ62</accession>
<evidence type="ECO:0000259" key="1">
    <source>
        <dbReference type="Pfam" id="PF01425"/>
    </source>
</evidence>
<organism evidence="2 3">
    <name type="scientific">Alloacidobacterium dinghuense</name>
    <dbReference type="NCBI Taxonomy" id="2763107"/>
    <lineage>
        <taxon>Bacteria</taxon>
        <taxon>Pseudomonadati</taxon>
        <taxon>Acidobacteriota</taxon>
        <taxon>Terriglobia</taxon>
        <taxon>Terriglobales</taxon>
        <taxon>Acidobacteriaceae</taxon>
        <taxon>Alloacidobacterium</taxon>
    </lineage>
</organism>
<dbReference type="GO" id="GO:0012505">
    <property type="term" value="C:endomembrane system"/>
    <property type="evidence" value="ECO:0007669"/>
    <property type="project" value="TreeGrafter"/>
</dbReference>
<sequence>MSLALLPAVEQLALLRERKISPLELVEEHIARIERWNPTLNALVHFDPEEARRQARHAVEGPLSGLPVTVKASIATKGYRCEIGSVLHRGQIPQEDAESVARLRRAGAVILGTTNCPEFLMAYETDNLLYGKTNNPWATERTAGGSSGGEAAAIAAGLSAGGLGSDSGGSVREPAHFSGICSLKPTSARIPAVGHLPPCVGPFSILGAIGPMARTVADVDLLFRVAAGRYPSDPSAAPVHLREVSVEEAKHVPIGWFEDDGLIPVTKETRQAVRDAADALERQGFKVKEFRPTFLEEARRLWHVFFVQCGAMFYESSTAGHRNDLSPTFQNFLEIAESEPPLTAKSLLHAWAECDMVRSQLLAEMQEFPLLLMPVSAIPAFRHGERQWTVEGRTLHYFDAMRFTQWFNLLAAPAAVVPVGQSEDGLPIGVQIAGRPYDDELVLKVAAAVESEFGYRPPPLQ</sequence>
<gene>
    <name evidence="2" type="ORF">H7849_12745</name>
</gene>
<feature type="domain" description="Amidase" evidence="1">
    <location>
        <begin position="24"/>
        <end position="443"/>
    </location>
</feature>
<dbReference type="PROSITE" id="PS00571">
    <property type="entry name" value="AMIDASES"/>
    <property type="match status" value="1"/>
</dbReference>
<dbReference type="InterPro" id="IPR036928">
    <property type="entry name" value="AS_sf"/>
</dbReference>
<name>A0A7G8BQ62_9BACT</name>
<dbReference type="Gene3D" id="3.90.1300.10">
    <property type="entry name" value="Amidase signature (AS) domain"/>
    <property type="match status" value="1"/>
</dbReference>
<keyword evidence="3" id="KW-1185">Reference proteome</keyword>
<protein>
    <submittedName>
        <fullName evidence="2">Amidase</fullName>
    </submittedName>
</protein>
<dbReference type="RefSeq" id="WP_186747016.1">
    <property type="nucleotide sequence ID" value="NZ_CP060394.1"/>
</dbReference>
<dbReference type="Pfam" id="PF01425">
    <property type="entry name" value="Amidase"/>
    <property type="match status" value="1"/>
</dbReference>
<dbReference type="PANTHER" id="PTHR43372">
    <property type="entry name" value="FATTY-ACID AMIDE HYDROLASE"/>
    <property type="match status" value="1"/>
</dbReference>
<dbReference type="InterPro" id="IPR020556">
    <property type="entry name" value="Amidase_CS"/>
</dbReference>
<reference evidence="2 3" key="1">
    <citation type="submission" date="2020-08" db="EMBL/GenBank/DDBJ databases">
        <title>Edaphobacter telluris sp. nov. and Acidobacterium dinghuensis sp. nov., two acidobacteria isolated from forest soil.</title>
        <authorList>
            <person name="Fu J."/>
            <person name="Qiu L."/>
        </authorList>
    </citation>
    <scope>NUCLEOTIDE SEQUENCE [LARGE SCALE GENOMIC DNA]</scope>
    <source>
        <strain evidence="2">4Y35</strain>
    </source>
</reference>
<dbReference type="KEGG" id="adin:H7849_12745"/>
<dbReference type="AlphaFoldDB" id="A0A7G8BQ62"/>
<dbReference type="InterPro" id="IPR052739">
    <property type="entry name" value="FAAH2"/>
</dbReference>
<dbReference type="InterPro" id="IPR023631">
    <property type="entry name" value="Amidase_dom"/>
</dbReference>
<dbReference type="SUPFAM" id="SSF75304">
    <property type="entry name" value="Amidase signature (AS) enzymes"/>
    <property type="match status" value="1"/>
</dbReference>